<keyword evidence="2" id="KW-1185">Reference proteome</keyword>
<evidence type="ECO:0000313" key="2">
    <source>
        <dbReference type="Proteomes" id="UP000003688"/>
    </source>
</evidence>
<gene>
    <name evidence="1" type="ORF">Cflav_PD5203</name>
</gene>
<accession>B9XCA0</accession>
<dbReference type="EMBL" id="ABOX02000004">
    <property type="protein sequence ID" value="EEF62568.1"/>
    <property type="molecule type" value="Genomic_DNA"/>
</dbReference>
<comment type="caution">
    <text evidence="1">The sequence shown here is derived from an EMBL/GenBank/DDBJ whole genome shotgun (WGS) entry which is preliminary data.</text>
</comment>
<evidence type="ECO:0000313" key="1">
    <source>
        <dbReference type="EMBL" id="EEF62568.1"/>
    </source>
</evidence>
<sequence length="76" mass="8817">MKIFIQHKRTSLYLTRNNEWVKSSNEAVDFPSYDIAVAFASEHDSANLQVILKFADYPYNISLPMQKQPPRTSLQI</sequence>
<dbReference type="STRING" id="320771.Cflav_PD5203"/>
<name>B9XCA0_PEDPL</name>
<protein>
    <submittedName>
        <fullName evidence="1">Uncharacterized protein</fullName>
    </submittedName>
</protein>
<dbReference type="Proteomes" id="UP000003688">
    <property type="component" value="Unassembled WGS sequence"/>
</dbReference>
<dbReference type="RefSeq" id="WP_007413448.1">
    <property type="nucleotide sequence ID" value="NZ_ABOX02000004.1"/>
</dbReference>
<dbReference type="AlphaFoldDB" id="B9XCA0"/>
<organism evidence="1 2">
    <name type="scientific">Pedosphaera parvula (strain Ellin514)</name>
    <dbReference type="NCBI Taxonomy" id="320771"/>
    <lineage>
        <taxon>Bacteria</taxon>
        <taxon>Pseudomonadati</taxon>
        <taxon>Verrucomicrobiota</taxon>
        <taxon>Pedosphaerae</taxon>
        <taxon>Pedosphaerales</taxon>
        <taxon>Pedosphaeraceae</taxon>
        <taxon>Pedosphaera</taxon>
    </lineage>
</organism>
<reference evidence="1 2" key="1">
    <citation type="journal article" date="2011" name="J. Bacteriol.">
        <title>Genome sequence of 'Pedosphaera parvula' Ellin514, an aerobic Verrucomicrobial isolate from pasture soil.</title>
        <authorList>
            <person name="Kant R."/>
            <person name="van Passel M.W."/>
            <person name="Sangwan P."/>
            <person name="Palva A."/>
            <person name="Lucas S."/>
            <person name="Copeland A."/>
            <person name="Lapidus A."/>
            <person name="Glavina Del Rio T."/>
            <person name="Dalin E."/>
            <person name="Tice H."/>
            <person name="Bruce D."/>
            <person name="Goodwin L."/>
            <person name="Pitluck S."/>
            <person name="Chertkov O."/>
            <person name="Larimer F.W."/>
            <person name="Land M.L."/>
            <person name="Hauser L."/>
            <person name="Brettin T.S."/>
            <person name="Detter J.C."/>
            <person name="Han S."/>
            <person name="de Vos W.M."/>
            <person name="Janssen P.H."/>
            <person name="Smidt H."/>
        </authorList>
    </citation>
    <scope>NUCLEOTIDE SEQUENCE [LARGE SCALE GENOMIC DNA]</scope>
    <source>
        <strain evidence="1 2">Ellin514</strain>
    </source>
</reference>
<proteinExistence type="predicted"/>